<proteinExistence type="predicted"/>
<dbReference type="WBParaSite" id="nRc.2.0.1.t18545-RA">
    <property type="protein sequence ID" value="nRc.2.0.1.t18545-RA"/>
    <property type="gene ID" value="nRc.2.0.1.g18545"/>
</dbReference>
<evidence type="ECO:0000313" key="2">
    <source>
        <dbReference type="WBParaSite" id="nRc.2.0.1.t18545-RA"/>
    </source>
</evidence>
<organism evidence="1 2">
    <name type="scientific">Romanomermis culicivorax</name>
    <name type="common">Nematode worm</name>
    <dbReference type="NCBI Taxonomy" id="13658"/>
    <lineage>
        <taxon>Eukaryota</taxon>
        <taxon>Metazoa</taxon>
        <taxon>Ecdysozoa</taxon>
        <taxon>Nematoda</taxon>
        <taxon>Enoplea</taxon>
        <taxon>Dorylaimia</taxon>
        <taxon>Mermithida</taxon>
        <taxon>Mermithoidea</taxon>
        <taxon>Mermithidae</taxon>
        <taxon>Romanomermis</taxon>
    </lineage>
</organism>
<evidence type="ECO:0000313" key="1">
    <source>
        <dbReference type="Proteomes" id="UP000887565"/>
    </source>
</evidence>
<dbReference type="AlphaFoldDB" id="A0A915IWH2"/>
<accession>A0A915IWH2</accession>
<sequence length="87" mass="10184">MQRCAEESSRMALEMSHQWPMLGLYNLCRIKFDYAKPQKLACDQLFQEWLDVANMNPFRPKCSLSPISHSADEALFDFADMDQMFDV</sequence>
<reference evidence="2" key="1">
    <citation type="submission" date="2022-11" db="UniProtKB">
        <authorList>
            <consortium name="WormBaseParasite"/>
        </authorList>
    </citation>
    <scope>IDENTIFICATION</scope>
</reference>
<protein>
    <submittedName>
        <fullName evidence="2">Uncharacterized protein</fullName>
    </submittedName>
</protein>
<dbReference type="Proteomes" id="UP000887565">
    <property type="component" value="Unplaced"/>
</dbReference>
<name>A0A915IWH2_ROMCU</name>
<keyword evidence="1" id="KW-1185">Reference proteome</keyword>